<protein>
    <submittedName>
        <fullName evidence="3">Uncharacterized protein</fullName>
    </submittedName>
</protein>
<evidence type="ECO:0000313" key="4">
    <source>
        <dbReference type="Proteomes" id="UP000237968"/>
    </source>
</evidence>
<proteinExistence type="predicted"/>
<comment type="caution">
    <text evidence="3">The sequence shown here is derived from an EMBL/GenBank/DDBJ whole genome shotgun (WGS) entry which is preliminary data.</text>
</comment>
<feature type="region of interest" description="Disordered" evidence="1">
    <location>
        <begin position="25"/>
        <end position="146"/>
    </location>
</feature>
<feature type="compositionally biased region" description="Low complexity" evidence="1">
    <location>
        <begin position="47"/>
        <end position="64"/>
    </location>
</feature>
<sequence>MSVSRAMLPLAALLLLPLACTADADAPAKAGADKQAEAEPEPEPEQVKPAAPNELTAEELALIEADPKDLGPEQNRKRAHALRKQVMQNPDSPQAKALEEAREAALAGQAGNLGQPAGPTRNENGLVIPAPDHLKNQDQSYGKPAE</sequence>
<evidence type="ECO:0000256" key="2">
    <source>
        <dbReference type="SAM" id="SignalP"/>
    </source>
</evidence>
<accession>A0A2S9YHT3</accession>
<name>A0A2S9YHT3_9BACT</name>
<evidence type="ECO:0000313" key="3">
    <source>
        <dbReference type="EMBL" id="PRQ04675.1"/>
    </source>
</evidence>
<reference evidence="3 4" key="1">
    <citation type="submission" date="2018-03" db="EMBL/GenBank/DDBJ databases">
        <title>Draft Genome Sequences of the Obligatory Marine Myxobacteria Enhygromyxa salina SWB005.</title>
        <authorList>
            <person name="Poehlein A."/>
            <person name="Moghaddam J.A."/>
            <person name="Harms H."/>
            <person name="Alanjari M."/>
            <person name="Koenig G.M."/>
            <person name="Daniel R."/>
            <person name="Schaeberle T.F."/>
        </authorList>
    </citation>
    <scope>NUCLEOTIDE SEQUENCE [LARGE SCALE GENOMIC DNA]</scope>
    <source>
        <strain evidence="3 4">SWB005</strain>
    </source>
</reference>
<feature type="signal peptide" evidence="2">
    <location>
        <begin position="1"/>
        <end position="24"/>
    </location>
</feature>
<dbReference type="AlphaFoldDB" id="A0A2S9YHT3"/>
<dbReference type="EMBL" id="PVNK01000030">
    <property type="protein sequence ID" value="PRQ04675.1"/>
    <property type="molecule type" value="Genomic_DNA"/>
</dbReference>
<dbReference type="RefSeq" id="WP_146155261.1">
    <property type="nucleotide sequence ID" value="NZ_PVNK01000030.1"/>
</dbReference>
<evidence type="ECO:0000256" key="1">
    <source>
        <dbReference type="SAM" id="MobiDB-lite"/>
    </source>
</evidence>
<keyword evidence="2" id="KW-0732">Signal</keyword>
<gene>
    <name evidence="3" type="ORF">ENSA5_05890</name>
</gene>
<feature type="compositionally biased region" description="Basic and acidic residues" evidence="1">
    <location>
        <begin position="65"/>
        <end position="76"/>
    </location>
</feature>
<dbReference type="Proteomes" id="UP000237968">
    <property type="component" value="Unassembled WGS sequence"/>
</dbReference>
<organism evidence="3 4">
    <name type="scientific">Enhygromyxa salina</name>
    <dbReference type="NCBI Taxonomy" id="215803"/>
    <lineage>
        <taxon>Bacteria</taxon>
        <taxon>Pseudomonadati</taxon>
        <taxon>Myxococcota</taxon>
        <taxon>Polyangia</taxon>
        <taxon>Nannocystales</taxon>
        <taxon>Nannocystaceae</taxon>
        <taxon>Enhygromyxa</taxon>
    </lineage>
</organism>
<feature type="compositionally biased region" description="Low complexity" evidence="1">
    <location>
        <begin position="104"/>
        <end position="119"/>
    </location>
</feature>
<feature type="chain" id="PRO_5015516520" evidence="2">
    <location>
        <begin position="25"/>
        <end position="146"/>
    </location>
</feature>
<keyword evidence="4" id="KW-1185">Reference proteome</keyword>